<evidence type="ECO:0000313" key="3">
    <source>
        <dbReference type="Proteomes" id="UP000518300"/>
    </source>
</evidence>
<feature type="domain" description="CARDB" evidence="1">
    <location>
        <begin position="1733"/>
        <end position="1856"/>
    </location>
</feature>
<feature type="domain" description="CARDB" evidence="1">
    <location>
        <begin position="549"/>
        <end position="662"/>
    </location>
</feature>
<dbReference type="Pfam" id="PF07705">
    <property type="entry name" value="CARDB"/>
    <property type="match status" value="10"/>
</dbReference>
<dbReference type="InterPro" id="IPR011635">
    <property type="entry name" value="CARDB"/>
</dbReference>
<protein>
    <recommendedName>
        <fullName evidence="1">CARDB domain-containing protein</fullName>
    </recommendedName>
</protein>
<feature type="domain" description="CARDB" evidence="1">
    <location>
        <begin position="1603"/>
        <end position="1721"/>
    </location>
</feature>
<dbReference type="Gene3D" id="2.60.40.10">
    <property type="entry name" value="Immunoglobulins"/>
    <property type="match status" value="14"/>
</dbReference>
<dbReference type="Proteomes" id="UP000518300">
    <property type="component" value="Unassembled WGS sequence"/>
</dbReference>
<sequence length="1865" mass="192406">MQTRPSALQPGPDLVVTEISAPKSLRIDEPFTATVKVCNQGADPATTYFEPPRLELYLSTDAYLSIPGGAPLPPDQRMIGGVDVPPLASGQCVARRIQAQANLPAEAQGAGAYYLGAIVDTLLVLDEADETNNAFVSGLMGVGNGPDLVVTKVTGPASVRNGEAFTAAVTVCNEGTEAVYNTSSVELYLSTDATLTLPPTDPGTPPPTDQRMIGVVQTVPLLAGQCVTHRANVSAHLPPDAQGDGAYYLGAIVAPLGPEPELREDNNITVSGLMGVGDRPDLVVTEVRGPASAQHGAPFTATVTVCNQGMGYTAHPPLVELYLSKDTTLSLPPTTPGAPPPTDQRAIGMVQLSALSPGQCQTRGVEVSAWLPLESQVDGAAYLGAIVDPFQVEQELREDNNATVSGLMGVGYSADLVVTEVKGPASVRPGESFTAAVTVCNQGTRASDSWNSLGLYLSMGTTLTPPYLSIPGVPMPSDQQGIGSVQLPSLQAGQCVTLKQNAYAYPPPDMQGDGALYLGAIVDPYLTEPELREDNNITVGSLMGVGFRSDLVVTEVKGPASVRPGDFFAVTTTVCNQGTTPTVGDVSLELYLSTDATFTGPQQPSIGWGLLPSLGAGQCMPLKLHVYATPPPAWQGHGVLYLGAIVDPSQSEQELREDNNTRVFGPMGAGNAADLVVTEVKGPASARPGDPVTATVTVCNQGTAPTSSASSVELYLSMDTTLMLSGPGSPMPTDQQSIGMVPVPSLGVGQCVTRSANVNVSPPPAWQGDGALYLGAIADASRSEQELREDNNATVGGLMGVGNAADLVVTKVNGPASVRPGDAFTASVTVCNQGTAPTTSASSVELYLSMDTSLTLSGPGVPSSSDQQPIGMVGLPPLSAGQCVTQSANVAAYPPPESQGNGAFYLGAIVDPSQSEPELREDNNATAGSLVGVGHASDLVVTEVKGPASVRPGDAFTATVTVCNQGTVLAYAPSVELYLSMDATLALSGPGLPAPTGQQPLGMVPVPSLEVGQCVTRSANVTASPPPAWQGDGALYLGAIADPSQSEPELREDNNITVGGLMGVGFRPDLVVTSVKGPASVRPGDSFMATVTVCNQGTAPTSSAPFVDLYLSMDTALTSHNAMPPPLDQQWIGFVTVPHLDVGQCATVGEYATVFSLPPAWSGEGALYLGAVVDWNSSPTDELRKDNNATVGSLMGVGFRSDLVVTEVKGPASMRPGDMHTATVTVCNQGTEPTSNGPSVELYLSMDTTLTLPQPGGPMPMEQQSLGTLPLPFLAAGECVTSGHRFTVQPPLAWQGEGVLYLGAIVDVNQVVPELREDNNAAVGNSMGVGHAADVVVTEVKGPASVRPGDAFTATVTVCNQGTAPASDWPAVELYLSMDTTLTPPPSPGSSPPPLADQQFLGYVVAPALGQGQCVTQSKSVTAQPPPAWQGNGALYLGAIVDVNQVVPELREDNNITVGSLMGMGLGSDLVVTEVTGPASARPGDPFAATVTVCNQGTAPTSSTPSVELYLSTDTTLTPPPPNWPGAPMPPNQQPIGMVSLPPLGAGQCVTQSANVTAFPPPAAQLHGAVYLGAIVDGARSEPELREDNNITVGSQMGVGLRSDLVVTEVTGPVSMERGQPFTASVTVCNQGTEPTQSLYAVHLYLSTDTSLAMPSSFPWGDQVQVGSTYMPPLAPGQCTTFPMPASANPPPDAPLDGSVYLAAIVDAYQVEPELREDNNITVGSQMGVGLRSDLVVKQLSAPTSVRLGHPFTAVVEVCNQGTAPVGSPQGLPTLELYISTDTTLTFPGSGGFMADQFQVGTAQVSPLAPGQCETLNVQGVGMRPHLSNSPGTHFVGVIVDAYKTEPELREDNNTRADFAIALTP</sequence>
<name>A0A848L9A1_9BACT</name>
<feature type="domain" description="CARDB" evidence="1">
    <location>
        <begin position="937"/>
        <end position="1056"/>
    </location>
</feature>
<dbReference type="InterPro" id="IPR013783">
    <property type="entry name" value="Ig-like_fold"/>
</dbReference>
<comment type="caution">
    <text evidence="2">The sequence shown here is derived from an EMBL/GenBank/DDBJ whole genome shotgun (WGS) entry which is preliminary data.</text>
</comment>
<reference evidence="2 3" key="1">
    <citation type="submission" date="2020-04" db="EMBL/GenBank/DDBJ databases">
        <title>Draft genome of Pyxidicoccus fallax type strain.</title>
        <authorList>
            <person name="Whitworth D.E."/>
        </authorList>
    </citation>
    <scope>NUCLEOTIDE SEQUENCE [LARGE SCALE GENOMIC DNA]</scope>
    <source>
        <strain evidence="2 3">DSM 14698</strain>
    </source>
</reference>
<feature type="domain" description="CARDB" evidence="1">
    <location>
        <begin position="1333"/>
        <end position="1456"/>
    </location>
</feature>
<accession>A0A848L9A1</accession>
<organism evidence="2 3">
    <name type="scientific">Pyxidicoccus fallax</name>
    <dbReference type="NCBI Taxonomy" id="394095"/>
    <lineage>
        <taxon>Bacteria</taxon>
        <taxon>Pseudomonadati</taxon>
        <taxon>Myxococcota</taxon>
        <taxon>Myxococcia</taxon>
        <taxon>Myxococcales</taxon>
        <taxon>Cystobacterineae</taxon>
        <taxon>Myxococcaceae</taxon>
        <taxon>Pyxidicoccus</taxon>
    </lineage>
</organism>
<dbReference type="EMBL" id="JABBJJ010000032">
    <property type="protein sequence ID" value="NMO15136.1"/>
    <property type="molecule type" value="Genomic_DNA"/>
</dbReference>
<evidence type="ECO:0000313" key="2">
    <source>
        <dbReference type="EMBL" id="NMO15136.1"/>
    </source>
</evidence>
<dbReference type="RefSeq" id="WP_169344431.1">
    <property type="nucleotide sequence ID" value="NZ_JABBJJ010000032.1"/>
</dbReference>
<gene>
    <name evidence="2" type="ORF">HG543_09740</name>
</gene>
<feature type="domain" description="CARDB" evidence="1">
    <location>
        <begin position="1201"/>
        <end position="1321"/>
    </location>
</feature>
<feature type="domain" description="CARDB" evidence="1">
    <location>
        <begin position="12"/>
        <end position="135"/>
    </location>
</feature>
<feature type="domain" description="CARDB" evidence="1">
    <location>
        <begin position="1468"/>
        <end position="1591"/>
    </location>
</feature>
<feature type="domain" description="CARDB" evidence="1">
    <location>
        <begin position="805"/>
        <end position="926"/>
    </location>
</feature>
<evidence type="ECO:0000259" key="1">
    <source>
        <dbReference type="Pfam" id="PF07705"/>
    </source>
</evidence>
<proteinExistence type="predicted"/>
<keyword evidence="3" id="KW-1185">Reference proteome</keyword>
<feature type="domain" description="CARDB" evidence="1">
    <location>
        <begin position="673"/>
        <end position="793"/>
    </location>
</feature>